<feature type="region of interest" description="Disordered" evidence="3">
    <location>
        <begin position="290"/>
        <end position="326"/>
    </location>
</feature>
<evidence type="ECO:0000313" key="4">
    <source>
        <dbReference type="EMBL" id="NEZ64752.1"/>
    </source>
</evidence>
<gene>
    <name evidence="4" type="ORF">D0962_18490</name>
</gene>
<dbReference type="CDD" id="cd03414">
    <property type="entry name" value="CbiX_SirB_C"/>
    <property type="match status" value="1"/>
</dbReference>
<keyword evidence="1" id="KW-0479">Metal-binding</keyword>
<dbReference type="EMBL" id="QZCE01000002">
    <property type="protein sequence ID" value="NEZ64752.1"/>
    <property type="molecule type" value="Genomic_DNA"/>
</dbReference>
<dbReference type="AlphaFoldDB" id="A0A6M0SAN3"/>
<dbReference type="InterPro" id="IPR050963">
    <property type="entry name" value="Sirohydro_Cobaltochel/CbiX"/>
</dbReference>
<dbReference type="CDD" id="cd03416">
    <property type="entry name" value="CbiX_SirB_N"/>
    <property type="match status" value="1"/>
</dbReference>
<proteinExistence type="predicted"/>
<dbReference type="PANTHER" id="PTHR33542">
    <property type="entry name" value="SIROHYDROCHLORIN FERROCHELATASE, CHLOROPLASTIC"/>
    <property type="match status" value="1"/>
</dbReference>
<evidence type="ECO:0000313" key="5">
    <source>
        <dbReference type="Proteomes" id="UP000473574"/>
    </source>
</evidence>
<accession>A0A6M0SAN3</accession>
<dbReference type="RefSeq" id="WP_163665266.1">
    <property type="nucleotide sequence ID" value="NZ_QZCE01000002.1"/>
</dbReference>
<evidence type="ECO:0000256" key="1">
    <source>
        <dbReference type="ARBA" id="ARBA00022723"/>
    </source>
</evidence>
<comment type="caution">
    <text evidence="4">The sequence shown here is derived from an EMBL/GenBank/DDBJ whole genome shotgun (WGS) entry which is preliminary data.</text>
</comment>
<feature type="compositionally biased region" description="Basic and acidic residues" evidence="3">
    <location>
        <begin position="301"/>
        <end position="321"/>
    </location>
</feature>
<dbReference type="SUPFAM" id="SSF53800">
    <property type="entry name" value="Chelatase"/>
    <property type="match status" value="1"/>
</dbReference>
<dbReference type="Proteomes" id="UP000473574">
    <property type="component" value="Unassembled WGS sequence"/>
</dbReference>
<dbReference type="InterPro" id="IPR002762">
    <property type="entry name" value="CbiX-like"/>
</dbReference>
<organism evidence="4 5">
    <name type="scientific">Adonisia turfae CCMR0082</name>
    <dbReference type="NCBI Taxonomy" id="2304604"/>
    <lineage>
        <taxon>Bacteria</taxon>
        <taxon>Bacillati</taxon>
        <taxon>Cyanobacteriota</taxon>
        <taxon>Adonisia</taxon>
        <taxon>Adonisia turfae</taxon>
    </lineage>
</organism>
<sequence length="347" mass="39598">MLTLIPDLYLSGLPRGHDNHMSQSKPLLLLGHGTRDANGRQAFLDFAHTFQTYDPSRPVVPCFLELTDPLIQAGIDSCVEQGYHELTVLPVLLFAARHSKFDVTNELDRSIQRHPQLKLNYGRHFGVSLRWLDLWKKRLEQADKESTVPREQTVLLFVGRGASDPDANGDVYKLARMLWEGSGYHDLEVCFTGITHPRMERGFERARAWNPKRIIVIPHLLFDGVLAKRIQTIVEQEQAAHPDIEVQSLSVIGADPILFELIRDREQEAQAGQVSMNCYTCKFRQVVSAQGHGHHHHDHGHSHDHGHNHEHGHSHSHDHPEGQALYHGIPDLYPEVEDYHERAWQVP</sequence>
<dbReference type="Pfam" id="PF01903">
    <property type="entry name" value="CbiX"/>
    <property type="match status" value="2"/>
</dbReference>
<name>A0A6M0SAN3_9CYAN</name>
<protein>
    <submittedName>
        <fullName evidence="4">Sirohydrochlorin chelatase</fullName>
    </submittedName>
</protein>
<dbReference type="Gene3D" id="3.40.50.1400">
    <property type="match status" value="2"/>
</dbReference>
<dbReference type="PANTHER" id="PTHR33542:SF3">
    <property type="entry name" value="SIROHYDROCHLORIN FERROCHELATASE, CHLOROPLASTIC"/>
    <property type="match status" value="1"/>
</dbReference>
<evidence type="ECO:0000256" key="3">
    <source>
        <dbReference type="SAM" id="MobiDB-lite"/>
    </source>
</evidence>
<keyword evidence="2" id="KW-0456">Lyase</keyword>
<reference evidence="4 5" key="1">
    <citation type="journal article" date="2020" name="Microb. Ecol.">
        <title>Ecogenomics of the Marine Benthic Filamentous Cyanobacterium Adonisia.</title>
        <authorList>
            <person name="Walter J.M."/>
            <person name="Coutinho F.H."/>
            <person name="Leomil L."/>
            <person name="Hargreaves P.I."/>
            <person name="Campeao M.E."/>
            <person name="Vieira V.V."/>
            <person name="Silva B.S."/>
            <person name="Fistarol G.O."/>
            <person name="Salomon P.S."/>
            <person name="Sawabe T."/>
            <person name="Mino S."/>
            <person name="Hosokawa M."/>
            <person name="Miyashita H."/>
            <person name="Maruyama F."/>
            <person name="van Verk M.C."/>
            <person name="Dutilh B.E."/>
            <person name="Thompson C.C."/>
            <person name="Thompson F.L."/>
        </authorList>
    </citation>
    <scope>NUCLEOTIDE SEQUENCE [LARGE SCALE GENOMIC DNA]</scope>
    <source>
        <strain evidence="4 5">CCMR0082</strain>
    </source>
</reference>
<dbReference type="GO" id="GO:0046872">
    <property type="term" value="F:metal ion binding"/>
    <property type="evidence" value="ECO:0007669"/>
    <property type="project" value="UniProtKB-KW"/>
</dbReference>
<dbReference type="GO" id="GO:0016829">
    <property type="term" value="F:lyase activity"/>
    <property type="evidence" value="ECO:0007669"/>
    <property type="project" value="UniProtKB-KW"/>
</dbReference>
<evidence type="ECO:0000256" key="2">
    <source>
        <dbReference type="ARBA" id="ARBA00023239"/>
    </source>
</evidence>